<sequence length="174" mass="20248">MGVFRLNCCLPKTPLFSLVFFSLIFFTKHHIPYITSPIHYQNLPRFCKGVFESHGQLDKTLILSLHSFCLYTHSVSTLIFFFFWSYFILFSIIFSKSPSISRVGYNFFWFSIYIQSSRLCLFLPEILSVLSWNTESDYQKNTLGCQIHKSRSLNATRVAQGRYISDLSSQGLFA</sequence>
<feature type="transmembrane region" description="Helical" evidence="1">
    <location>
        <begin position="68"/>
        <end position="95"/>
    </location>
</feature>
<protein>
    <submittedName>
        <fullName evidence="2">Uncharacterized protein</fullName>
    </submittedName>
</protein>
<gene>
    <name evidence="2" type="ORF">QBC42DRAFT_365</name>
</gene>
<keyword evidence="1" id="KW-0472">Membrane</keyword>
<dbReference type="Proteomes" id="UP001321749">
    <property type="component" value="Unassembled WGS sequence"/>
</dbReference>
<evidence type="ECO:0000313" key="2">
    <source>
        <dbReference type="EMBL" id="KAK4467018.1"/>
    </source>
</evidence>
<accession>A0AAV9I3B0</accession>
<keyword evidence="1" id="KW-1133">Transmembrane helix</keyword>
<keyword evidence="1" id="KW-0812">Transmembrane</keyword>
<comment type="caution">
    <text evidence="2">The sequence shown here is derived from an EMBL/GenBank/DDBJ whole genome shotgun (WGS) entry which is preliminary data.</text>
</comment>
<reference evidence="2" key="2">
    <citation type="submission" date="2023-06" db="EMBL/GenBank/DDBJ databases">
        <authorList>
            <consortium name="Lawrence Berkeley National Laboratory"/>
            <person name="Mondo S.J."/>
            <person name="Hensen N."/>
            <person name="Bonometti L."/>
            <person name="Westerberg I."/>
            <person name="Brannstrom I.O."/>
            <person name="Guillou S."/>
            <person name="Cros-Aarteil S."/>
            <person name="Calhoun S."/>
            <person name="Haridas S."/>
            <person name="Kuo A."/>
            <person name="Pangilinan J."/>
            <person name="Riley R."/>
            <person name="Labutti K."/>
            <person name="Andreopoulos B."/>
            <person name="Lipzen A."/>
            <person name="Chen C."/>
            <person name="Yanf M."/>
            <person name="Daum C."/>
            <person name="Ng V."/>
            <person name="Clum A."/>
            <person name="Steindorff A."/>
            <person name="Ohm R."/>
            <person name="Martin F."/>
            <person name="Silar P."/>
            <person name="Natvig D."/>
            <person name="Lalanne C."/>
            <person name="Gautier V."/>
            <person name="Ament-Velasquez S.L."/>
            <person name="Kruys A."/>
            <person name="Hutchinson M.I."/>
            <person name="Powell A.J."/>
            <person name="Barry K."/>
            <person name="Miller A.N."/>
            <person name="Grigoriev I.V."/>
            <person name="Debuchy R."/>
            <person name="Gladieux P."/>
            <person name="Thoren M.H."/>
            <person name="Johannesson H."/>
        </authorList>
    </citation>
    <scope>NUCLEOTIDE SEQUENCE</scope>
    <source>
        <strain evidence="2">PSN324</strain>
    </source>
</reference>
<name>A0AAV9I3B0_9PEZI</name>
<evidence type="ECO:0000256" key="1">
    <source>
        <dbReference type="SAM" id="Phobius"/>
    </source>
</evidence>
<proteinExistence type="predicted"/>
<evidence type="ECO:0000313" key="3">
    <source>
        <dbReference type="Proteomes" id="UP001321749"/>
    </source>
</evidence>
<organism evidence="2 3">
    <name type="scientific">Cladorrhinum samala</name>
    <dbReference type="NCBI Taxonomy" id="585594"/>
    <lineage>
        <taxon>Eukaryota</taxon>
        <taxon>Fungi</taxon>
        <taxon>Dikarya</taxon>
        <taxon>Ascomycota</taxon>
        <taxon>Pezizomycotina</taxon>
        <taxon>Sordariomycetes</taxon>
        <taxon>Sordariomycetidae</taxon>
        <taxon>Sordariales</taxon>
        <taxon>Podosporaceae</taxon>
        <taxon>Cladorrhinum</taxon>
    </lineage>
</organism>
<dbReference type="EMBL" id="MU864928">
    <property type="protein sequence ID" value="KAK4467018.1"/>
    <property type="molecule type" value="Genomic_DNA"/>
</dbReference>
<reference evidence="2" key="1">
    <citation type="journal article" date="2023" name="Mol. Phylogenet. Evol.">
        <title>Genome-scale phylogeny and comparative genomics of the fungal order Sordariales.</title>
        <authorList>
            <person name="Hensen N."/>
            <person name="Bonometti L."/>
            <person name="Westerberg I."/>
            <person name="Brannstrom I.O."/>
            <person name="Guillou S."/>
            <person name="Cros-Aarteil S."/>
            <person name="Calhoun S."/>
            <person name="Haridas S."/>
            <person name="Kuo A."/>
            <person name="Mondo S."/>
            <person name="Pangilinan J."/>
            <person name="Riley R."/>
            <person name="LaButti K."/>
            <person name="Andreopoulos B."/>
            <person name="Lipzen A."/>
            <person name="Chen C."/>
            <person name="Yan M."/>
            <person name="Daum C."/>
            <person name="Ng V."/>
            <person name="Clum A."/>
            <person name="Steindorff A."/>
            <person name="Ohm R.A."/>
            <person name="Martin F."/>
            <person name="Silar P."/>
            <person name="Natvig D.O."/>
            <person name="Lalanne C."/>
            <person name="Gautier V."/>
            <person name="Ament-Velasquez S.L."/>
            <person name="Kruys A."/>
            <person name="Hutchinson M.I."/>
            <person name="Powell A.J."/>
            <person name="Barry K."/>
            <person name="Miller A.N."/>
            <person name="Grigoriev I.V."/>
            <person name="Debuchy R."/>
            <person name="Gladieux P."/>
            <person name="Hiltunen Thoren M."/>
            <person name="Johannesson H."/>
        </authorList>
    </citation>
    <scope>NUCLEOTIDE SEQUENCE</scope>
    <source>
        <strain evidence="2">PSN324</strain>
    </source>
</reference>
<dbReference type="AlphaFoldDB" id="A0AAV9I3B0"/>
<keyword evidence="3" id="KW-1185">Reference proteome</keyword>